<dbReference type="EMBL" id="JAGMUU010000042">
    <property type="protein sequence ID" value="KAH7114520.1"/>
    <property type="molecule type" value="Genomic_DNA"/>
</dbReference>
<keyword evidence="2" id="KW-1185">Reference proteome</keyword>
<sequence>MSSDSCNRDEDEPRDEMEKLATYLGDFDSPGGFADSFDGSRAGACAGEGARPLAGAEAVAVAPEETATLVVVVEAVAATDAEAREGAAAGAEGAVCADSRAAVALDADDGRGARADSGVGAGVGEAGFPRADVGAADAEGAGDIGSGGATGILALSAAKLFMVRCREAGVTMRNAPGSELLTLEEASRVGFHREREASRGF</sequence>
<evidence type="ECO:0000313" key="2">
    <source>
        <dbReference type="Proteomes" id="UP000717696"/>
    </source>
</evidence>
<gene>
    <name evidence="1" type="ORF">B0J13DRAFT_239279</name>
</gene>
<organism evidence="1 2">
    <name type="scientific">Dactylonectria estremocensis</name>
    <dbReference type="NCBI Taxonomy" id="1079267"/>
    <lineage>
        <taxon>Eukaryota</taxon>
        <taxon>Fungi</taxon>
        <taxon>Dikarya</taxon>
        <taxon>Ascomycota</taxon>
        <taxon>Pezizomycotina</taxon>
        <taxon>Sordariomycetes</taxon>
        <taxon>Hypocreomycetidae</taxon>
        <taxon>Hypocreales</taxon>
        <taxon>Nectriaceae</taxon>
        <taxon>Dactylonectria</taxon>
    </lineage>
</organism>
<comment type="caution">
    <text evidence="1">The sequence shown here is derived from an EMBL/GenBank/DDBJ whole genome shotgun (WGS) entry which is preliminary data.</text>
</comment>
<accession>A0A9P9D838</accession>
<proteinExistence type="predicted"/>
<name>A0A9P9D838_9HYPO</name>
<dbReference type="AlphaFoldDB" id="A0A9P9D838"/>
<dbReference type="Proteomes" id="UP000717696">
    <property type="component" value="Unassembled WGS sequence"/>
</dbReference>
<protein>
    <submittedName>
        <fullName evidence="1">Uncharacterized protein</fullName>
    </submittedName>
</protein>
<reference evidence="1" key="1">
    <citation type="journal article" date="2021" name="Nat. Commun.">
        <title>Genetic determinants of endophytism in the Arabidopsis root mycobiome.</title>
        <authorList>
            <person name="Mesny F."/>
            <person name="Miyauchi S."/>
            <person name="Thiergart T."/>
            <person name="Pickel B."/>
            <person name="Atanasova L."/>
            <person name="Karlsson M."/>
            <person name="Huettel B."/>
            <person name="Barry K.W."/>
            <person name="Haridas S."/>
            <person name="Chen C."/>
            <person name="Bauer D."/>
            <person name="Andreopoulos W."/>
            <person name="Pangilinan J."/>
            <person name="LaButti K."/>
            <person name="Riley R."/>
            <person name="Lipzen A."/>
            <person name="Clum A."/>
            <person name="Drula E."/>
            <person name="Henrissat B."/>
            <person name="Kohler A."/>
            <person name="Grigoriev I.V."/>
            <person name="Martin F.M."/>
            <person name="Hacquard S."/>
        </authorList>
    </citation>
    <scope>NUCLEOTIDE SEQUENCE</scope>
    <source>
        <strain evidence="1">MPI-CAGE-AT-0021</strain>
    </source>
</reference>
<evidence type="ECO:0000313" key="1">
    <source>
        <dbReference type="EMBL" id="KAH7114520.1"/>
    </source>
</evidence>